<comment type="similarity">
    <text evidence="13">Belongs to the CcmE/CycJ family.</text>
</comment>
<protein>
    <recommendedName>
        <fullName evidence="13">Cytochrome c-type biogenesis protein CcmE</fullName>
    </recommendedName>
    <alternativeName>
        <fullName evidence="13">Cytochrome c maturation protein E</fullName>
    </alternativeName>
    <alternativeName>
        <fullName evidence="13">Heme chaperone CcmE</fullName>
    </alternativeName>
</protein>
<evidence type="ECO:0000256" key="13">
    <source>
        <dbReference type="HAMAP-Rule" id="MF_01959"/>
    </source>
</evidence>
<dbReference type="Pfam" id="PF03100">
    <property type="entry name" value="CcmE"/>
    <property type="match status" value="1"/>
</dbReference>
<dbReference type="InterPro" id="IPR036127">
    <property type="entry name" value="CcmE-like_sf"/>
</dbReference>
<evidence type="ECO:0000256" key="5">
    <source>
        <dbReference type="ARBA" id="ARBA00022692"/>
    </source>
</evidence>
<gene>
    <name evidence="13" type="primary">ccmE</name>
    <name evidence="13" type="synonym">cycJ</name>
    <name evidence="16" type="ORF">C8N29_107142</name>
</gene>
<evidence type="ECO:0000256" key="15">
    <source>
        <dbReference type="SAM" id="Phobius"/>
    </source>
</evidence>
<feature type="binding site" description="covalent" evidence="13 14">
    <location>
        <position position="123"/>
    </location>
    <ligand>
        <name>heme</name>
        <dbReference type="ChEBI" id="CHEBI:30413"/>
    </ligand>
</feature>
<sequence>MNPKRQRKLILILVLVAGIGIAVGLAMYAMRQNINLFYTPTQLAQGEANSGQRIQAGGLVVKGSVSRDPQSLAVTFLISDLKHEIPVTYTGILPDLFKEGTGIVANGHFVNGRVEAEEVLAKHDENYMPPQVKEAITEAGHPQGK</sequence>
<keyword evidence="10 13" id="KW-0408">Iron</keyword>
<accession>A0A2T5IZH9</accession>
<keyword evidence="6 13" id="KW-0479">Metal-binding</keyword>
<dbReference type="OrthoDB" id="7330654at2"/>
<dbReference type="NCBIfam" id="NF009727">
    <property type="entry name" value="PRK13254.1-1"/>
    <property type="match status" value="1"/>
</dbReference>
<comment type="subcellular location">
    <subcellularLocation>
        <location evidence="1">Cell inner membrane</location>
    </subcellularLocation>
    <subcellularLocation>
        <location evidence="13">Cell membrane</location>
        <topology evidence="13">Single-pass type II membrane protein</topology>
    </subcellularLocation>
</comment>
<dbReference type="Proteomes" id="UP000244223">
    <property type="component" value="Unassembled WGS sequence"/>
</dbReference>
<evidence type="ECO:0000256" key="9">
    <source>
        <dbReference type="ARBA" id="ARBA00022989"/>
    </source>
</evidence>
<reference evidence="16 17" key="1">
    <citation type="submission" date="2018-04" db="EMBL/GenBank/DDBJ databases">
        <title>Genomic Encyclopedia of Archaeal and Bacterial Type Strains, Phase II (KMG-II): from individual species to whole genera.</title>
        <authorList>
            <person name="Goeker M."/>
        </authorList>
    </citation>
    <scope>NUCLEOTIDE SEQUENCE [LARGE SCALE GENOMIC DNA]</scope>
    <source>
        <strain evidence="16 17">DSM 5822</strain>
    </source>
</reference>
<dbReference type="PANTHER" id="PTHR34128:SF2">
    <property type="entry name" value="CYTOCHROME C-TYPE BIOGENESIS PROTEIN CCME HOMOLOG, MITOCHONDRIAL"/>
    <property type="match status" value="1"/>
</dbReference>
<evidence type="ECO:0000256" key="1">
    <source>
        <dbReference type="ARBA" id="ARBA00004533"/>
    </source>
</evidence>
<feature type="topological domain" description="Extracellular" evidence="13">
    <location>
        <begin position="30"/>
        <end position="145"/>
    </location>
</feature>
<evidence type="ECO:0000313" key="16">
    <source>
        <dbReference type="EMBL" id="PTQ89409.1"/>
    </source>
</evidence>
<dbReference type="GO" id="GO:0017004">
    <property type="term" value="P:cytochrome complex assembly"/>
    <property type="evidence" value="ECO:0007669"/>
    <property type="project" value="UniProtKB-KW"/>
</dbReference>
<keyword evidence="2 13" id="KW-1003">Cell membrane</keyword>
<organism evidence="16 17">
    <name type="scientific">Agitococcus lubricus</name>
    <dbReference type="NCBI Taxonomy" id="1077255"/>
    <lineage>
        <taxon>Bacteria</taxon>
        <taxon>Pseudomonadati</taxon>
        <taxon>Pseudomonadota</taxon>
        <taxon>Gammaproteobacteria</taxon>
        <taxon>Moraxellales</taxon>
        <taxon>Moraxellaceae</taxon>
        <taxon>Agitococcus</taxon>
    </lineage>
</organism>
<comment type="caution">
    <text evidence="16">The sequence shown here is derived from an EMBL/GenBank/DDBJ whole genome shotgun (WGS) entry which is preliminary data.</text>
</comment>
<keyword evidence="11 13" id="KW-0472">Membrane</keyword>
<proteinExistence type="inferred from homology"/>
<dbReference type="RefSeq" id="WP_107865732.1">
    <property type="nucleotide sequence ID" value="NZ_QAON01000007.1"/>
</dbReference>
<name>A0A2T5IZH9_9GAMM</name>
<dbReference type="PANTHER" id="PTHR34128">
    <property type="entry name" value="CYTOCHROME C-TYPE BIOGENESIS PROTEIN CCME HOMOLOG, MITOCHONDRIAL"/>
    <property type="match status" value="1"/>
</dbReference>
<feature type="topological domain" description="Cytoplasmic" evidence="13">
    <location>
        <begin position="1"/>
        <end position="8"/>
    </location>
</feature>
<evidence type="ECO:0000256" key="4">
    <source>
        <dbReference type="ARBA" id="ARBA00022617"/>
    </source>
</evidence>
<feature type="transmembrane region" description="Helical" evidence="15">
    <location>
        <begin position="9"/>
        <end position="30"/>
    </location>
</feature>
<evidence type="ECO:0000256" key="3">
    <source>
        <dbReference type="ARBA" id="ARBA00022519"/>
    </source>
</evidence>
<keyword evidence="9 13" id="KW-1133">Transmembrane helix</keyword>
<evidence type="ECO:0000256" key="2">
    <source>
        <dbReference type="ARBA" id="ARBA00022475"/>
    </source>
</evidence>
<evidence type="ECO:0000256" key="11">
    <source>
        <dbReference type="ARBA" id="ARBA00023136"/>
    </source>
</evidence>
<dbReference type="Gene3D" id="2.40.50.140">
    <property type="entry name" value="Nucleic acid-binding proteins"/>
    <property type="match status" value="1"/>
</dbReference>
<dbReference type="AlphaFoldDB" id="A0A2T5IZH9"/>
<evidence type="ECO:0000256" key="6">
    <source>
        <dbReference type="ARBA" id="ARBA00022723"/>
    </source>
</evidence>
<dbReference type="FunFam" id="2.40.50.140:FF:000104">
    <property type="entry name" value="Cytochrome c-type biogenesis protein CcmE"/>
    <property type="match status" value="1"/>
</dbReference>
<evidence type="ECO:0000256" key="8">
    <source>
        <dbReference type="ARBA" id="ARBA00022968"/>
    </source>
</evidence>
<dbReference type="InterPro" id="IPR012340">
    <property type="entry name" value="NA-bd_OB-fold"/>
</dbReference>
<evidence type="ECO:0000313" key="17">
    <source>
        <dbReference type="Proteomes" id="UP000244223"/>
    </source>
</evidence>
<keyword evidence="8 13" id="KW-0735">Signal-anchor</keyword>
<keyword evidence="3" id="KW-0997">Cell inner membrane</keyword>
<evidence type="ECO:0000256" key="14">
    <source>
        <dbReference type="PIRSR" id="PIRSR604329-50"/>
    </source>
</evidence>
<feature type="binding site" description="axial binding residue" evidence="13 14">
    <location>
        <position position="127"/>
    </location>
    <ligand>
        <name>heme</name>
        <dbReference type="ChEBI" id="CHEBI:30413"/>
    </ligand>
    <ligandPart>
        <name>Fe</name>
        <dbReference type="ChEBI" id="CHEBI:18248"/>
    </ligandPart>
</feature>
<dbReference type="GO" id="GO:0020037">
    <property type="term" value="F:heme binding"/>
    <property type="evidence" value="ECO:0007669"/>
    <property type="project" value="InterPro"/>
</dbReference>
<dbReference type="GO" id="GO:0017003">
    <property type="term" value="P:protein-heme linkage"/>
    <property type="evidence" value="ECO:0007669"/>
    <property type="project" value="UniProtKB-UniRule"/>
</dbReference>
<dbReference type="EMBL" id="QAON01000007">
    <property type="protein sequence ID" value="PTQ89409.1"/>
    <property type="molecule type" value="Genomic_DNA"/>
</dbReference>
<dbReference type="NCBIfam" id="NF009731">
    <property type="entry name" value="PRK13254.1-5"/>
    <property type="match status" value="1"/>
</dbReference>
<evidence type="ECO:0000256" key="7">
    <source>
        <dbReference type="ARBA" id="ARBA00022748"/>
    </source>
</evidence>
<keyword evidence="17" id="KW-1185">Reference proteome</keyword>
<keyword evidence="4 13" id="KW-0349">Heme</keyword>
<dbReference type="SUPFAM" id="SSF82093">
    <property type="entry name" value="Heme chaperone CcmE"/>
    <property type="match status" value="1"/>
</dbReference>
<dbReference type="NCBIfam" id="NF009729">
    <property type="entry name" value="PRK13254.1-3"/>
    <property type="match status" value="1"/>
</dbReference>
<dbReference type="GO" id="GO:0046872">
    <property type="term" value="F:metal ion binding"/>
    <property type="evidence" value="ECO:0007669"/>
    <property type="project" value="UniProtKB-KW"/>
</dbReference>
<dbReference type="HAMAP" id="MF_01959">
    <property type="entry name" value="CcmE"/>
    <property type="match status" value="1"/>
</dbReference>
<dbReference type="GO" id="GO:0005886">
    <property type="term" value="C:plasma membrane"/>
    <property type="evidence" value="ECO:0007669"/>
    <property type="project" value="UniProtKB-SubCell"/>
</dbReference>
<comment type="function">
    <text evidence="12 13">Heme chaperone required for the biogenesis of c-type cytochromes. Transiently binds heme delivered by CcmC and transfers the heme to apo-cytochromes in a process facilitated by CcmF and CcmH.</text>
</comment>
<dbReference type="InterPro" id="IPR004329">
    <property type="entry name" value="CcmE"/>
</dbReference>
<evidence type="ECO:0000256" key="10">
    <source>
        <dbReference type="ARBA" id="ARBA00023004"/>
    </source>
</evidence>
<keyword evidence="5 13" id="KW-0812">Transmembrane</keyword>
<keyword evidence="7 13" id="KW-0201">Cytochrome c-type biogenesis</keyword>
<evidence type="ECO:0000256" key="12">
    <source>
        <dbReference type="ARBA" id="ARBA00056663"/>
    </source>
</evidence>